<evidence type="ECO:0000313" key="3">
    <source>
        <dbReference type="EMBL" id="GKX30241.1"/>
    </source>
</evidence>
<evidence type="ECO:0000256" key="1">
    <source>
        <dbReference type="SAM" id="Phobius"/>
    </source>
</evidence>
<reference evidence="3" key="1">
    <citation type="submission" date="2022-06" db="EMBL/GenBank/DDBJ databases">
        <title>Vallitalea longa sp. nov., an anaerobic bacterium isolated from marine sediment.</title>
        <authorList>
            <person name="Hirano S."/>
            <person name="Terahara T."/>
            <person name="Mori K."/>
            <person name="Hamada M."/>
            <person name="Matsumoto R."/>
            <person name="Kobayashi T."/>
        </authorList>
    </citation>
    <scope>NUCLEOTIDE SEQUENCE</scope>
    <source>
        <strain evidence="3">SH18-1</strain>
    </source>
</reference>
<gene>
    <name evidence="3" type="ORF">SH1V18_27210</name>
</gene>
<sequence length="322" mass="36542">MNSTRRGNRFIFILISIMAFVGPFTISYLAKIFNFKITYVCSILIPQLIFIVIPVILYFIITRESIKETLMLKKLDIINILISIGIGLLIQPLLSVVNILSQIFFENQVSSTIFSIADLPLWLLLILVAVLPAINEEFVTRGILVSNYKNVNIYKTALISGLSFGMLHLNGNQFSYAFVMGIILCLLVKITGSIYSSMIIHFLINGLQMVLVKVAMILQEIFGQITDFDDLLQESIDSVGHETILSLLPGPLILTLFTLPVVYLLFKVAVRHNNKQYLFTKNDVSEIEQPKIKKPKIFDIYLILSIIIFVAYVVIYEILKLR</sequence>
<evidence type="ECO:0000313" key="4">
    <source>
        <dbReference type="Proteomes" id="UP001144256"/>
    </source>
</evidence>
<feature type="transmembrane region" description="Helical" evidence="1">
    <location>
        <begin position="152"/>
        <end position="169"/>
    </location>
</feature>
<feature type="transmembrane region" description="Helical" evidence="1">
    <location>
        <begin position="175"/>
        <end position="195"/>
    </location>
</feature>
<protein>
    <recommendedName>
        <fullName evidence="2">CAAX prenyl protease 2/Lysostaphin resistance protein A-like domain-containing protein</fullName>
    </recommendedName>
</protein>
<dbReference type="GO" id="GO:0080120">
    <property type="term" value="P:CAAX-box protein maturation"/>
    <property type="evidence" value="ECO:0007669"/>
    <property type="project" value="UniProtKB-ARBA"/>
</dbReference>
<accession>A0A9W6DEJ2</accession>
<dbReference type="InterPro" id="IPR003675">
    <property type="entry name" value="Rce1/LyrA-like_dom"/>
</dbReference>
<dbReference type="AlphaFoldDB" id="A0A9W6DEJ2"/>
<feature type="transmembrane region" description="Helical" evidence="1">
    <location>
        <begin position="111"/>
        <end position="131"/>
    </location>
</feature>
<keyword evidence="1" id="KW-1133">Transmembrane helix</keyword>
<feature type="transmembrane region" description="Helical" evidence="1">
    <location>
        <begin position="243"/>
        <end position="266"/>
    </location>
</feature>
<feature type="transmembrane region" description="Helical" evidence="1">
    <location>
        <begin position="80"/>
        <end position="105"/>
    </location>
</feature>
<feature type="transmembrane region" description="Helical" evidence="1">
    <location>
        <begin position="12"/>
        <end position="31"/>
    </location>
</feature>
<comment type="caution">
    <text evidence="3">The sequence shown here is derived from an EMBL/GenBank/DDBJ whole genome shotgun (WGS) entry which is preliminary data.</text>
</comment>
<dbReference type="GO" id="GO:0004175">
    <property type="term" value="F:endopeptidase activity"/>
    <property type="evidence" value="ECO:0007669"/>
    <property type="project" value="UniProtKB-ARBA"/>
</dbReference>
<dbReference type="Proteomes" id="UP001144256">
    <property type="component" value="Unassembled WGS sequence"/>
</dbReference>
<keyword evidence="1" id="KW-0812">Transmembrane</keyword>
<keyword evidence="4" id="KW-1185">Reference proteome</keyword>
<feature type="transmembrane region" description="Helical" evidence="1">
    <location>
        <begin position="202"/>
        <end position="223"/>
    </location>
</feature>
<evidence type="ECO:0000259" key="2">
    <source>
        <dbReference type="Pfam" id="PF02517"/>
    </source>
</evidence>
<dbReference type="Pfam" id="PF02517">
    <property type="entry name" value="Rce1-like"/>
    <property type="match status" value="1"/>
</dbReference>
<dbReference type="RefSeq" id="WP_281816250.1">
    <property type="nucleotide sequence ID" value="NZ_BRLB01000008.1"/>
</dbReference>
<feature type="transmembrane region" description="Helical" evidence="1">
    <location>
        <begin position="37"/>
        <end position="60"/>
    </location>
</feature>
<organism evidence="3 4">
    <name type="scientific">Vallitalea longa</name>
    <dbReference type="NCBI Taxonomy" id="2936439"/>
    <lineage>
        <taxon>Bacteria</taxon>
        <taxon>Bacillati</taxon>
        <taxon>Bacillota</taxon>
        <taxon>Clostridia</taxon>
        <taxon>Lachnospirales</taxon>
        <taxon>Vallitaleaceae</taxon>
        <taxon>Vallitalea</taxon>
    </lineage>
</organism>
<feature type="domain" description="CAAX prenyl protease 2/Lysostaphin resistance protein A-like" evidence="2">
    <location>
        <begin position="121"/>
        <end position="206"/>
    </location>
</feature>
<feature type="transmembrane region" description="Helical" evidence="1">
    <location>
        <begin position="300"/>
        <end position="319"/>
    </location>
</feature>
<proteinExistence type="predicted"/>
<name>A0A9W6DEJ2_9FIRM</name>
<keyword evidence="1" id="KW-0472">Membrane</keyword>
<dbReference type="EMBL" id="BRLB01000008">
    <property type="protein sequence ID" value="GKX30241.1"/>
    <property type="molecule type" value="Genomic_DNA"/>
</dbReference>